<dbReference type="GO" id="GO:0006400">
    <property type="term" value="P:tRNA modification"/>
    <property type="evidence" value="ECO:0007669"/>
    <property type="project" value="UniProtKB-ARBA"/>
</dbReference>
<keyword evidence="6" id="KW-1185">Reference proteome</keyword>
<organism evidence="5 6">
    <name type="scientific">Scylla paramamosain</name>
    <name type="common">Mud crab</name>
    <dbReference type="NCBI Taxonomy" id="85552"/>
    <lineage>
        <taxon>Eukaryota</taxon>
        <taxon>Metazoa</taxon>
        <taxon>Ecdysozoa</taxon>
        <taxon>Arthropoda</taxon>
        <taxon>Crustacea</taxon>
        <taxon>Multicrustacea</taxon>
        <taxon>Malacostraca</taxon>
        <taxon>Eumalacostraca</taxon>
        <taxon>Eucarida</taxon>
        <taxon>Decapoda</taxon>
        <taxon>Pleocyemata</taxon>
        <taxon>Brachyura</taxon>
        <taxon>Eubrachyura</taxon>
        <taxon>Portunoidea</taxon>
        <taxon>Portunidae</taxon>
        <taxon>Portuninae</taxon>
        <taxon>Scylla</taxon>
    </lineage>
</organism>
<proteinExistence type="inferred from homology"/>
<evidence type="ECO:0000256" key="4">
    <source>
        <dbReference type="ARBA" id="ARBA00026170"/>
    </source>
</evidence>
<accession>A0AAW0UE35</accession>
<dbReference type="SUPFAM" id="SSF52540">
    <property type="entry name" value="P-loop containing nucleoside triphosphate hydrolases"/>
    <property type="match status" value="1"/>
</dbReference>
<evidence type="ECO:0000256" key="3">
    <source>
        <dbReference type="ARBA" id="ARBA00025768"/>
    </source>
</evidence>
<dbReference type="FunFam" id="3.40.50.300:FF:000827">
    <property type="entry name" value="KTI12 chromatin-associated homolog"/>
    <property type="match status" value="1"/>
</dbReference>
<dbReference type="EMBL" id="JARAKH010000014">
    <property type="protein sequence ID" value="KAK8397488.1"/>
    <property type="molecule type" value="Genomic_DNA"/>
</dbReference>
<dbReference type="Pfam" id="PF08433">
    <property type="entry name" value="KTI12"/>
    <property type="match status" value="1"/>
</dbReference>
<evidence type="ECO:0000256" key="1">
    <source>
        <dbReference type="ARBA" id="ARBA00022741"/>
    </source>
</evidence>
<comment type="caution">
    <text evidence="5">The sequence shown here is derived from an EMBL/GenBank/DDBJ whole genome shotgun (WGS) entry which is preliminary data.</text>
</comment>
<evidence type="ECO:0000256" key="2">
    <source>
        <dbReference type="ARBA" id="ARBA00022840"/>
    </source>
</evidence>
<dbReference type="InterPro" id="IPR013641">
    <property type="entry name" value="KTI12/PSTK"/>
</dbReference>
<dbReference type="InterPro" id="IPR027417">
    <property type="entry name" value="P-loop_NTPase"/>
</dbReference>
<sequence length="276" mass="31027">MPLLMLSGFPSSGKTTRAGQIKDYLESEKGKKVIVVSENEALGEDKNGVFSDSQREKEVRGRLKAEVLRTLNKDDVVILDAANYIKGFRYELYCGSKQYKTTQCLVQCPTPIEEAWNWNLERPEGEQYLREVFDGLVARYEAPNSTNRWDSPMFTVLPGDAPPLEDIYAALFLTKPPPPNQSTQTQPLSSTNFLYELDKSTQEVTSSVMTAQKTATAGEAIRVPGVDEAVCLGRKVTLAELARARRQFITYSKMHPVEDRQKIMLLFVQYLNSTLG</sequence>
<reference evidence="5 6" key="1">
    <citation type="submission" date="2023-03" db="EMBL/GenBank/DDBJ databases">
        <title>High-quality genome of Scylla paramamosain provides insights in environmental adaptation.</title>
        <authorList>
            <person name="Zhang L."/>
        </authorList>
    </citation>
    <scope>NUCLEOTIDE SEQUENCE [LARGE SCALE GENOMIC DNA]</scope>
    <source>
        <strain evidence="5">LZ_2023a</strain>
        <tissue evidence="5">Muscle</tissue>
    </source>
</reference>
<dbReference type="AlphaFoldDB" id="A0AAW0UE35"/>
<evidence type="ECO:0000313" key="5">
    <source>
        <dbReference type="EMBL" id="KAK8397488.1"/>
    </source>
</evidence>
<dbReference type="GO" id="GO:0006357">
    <property type="term" value="P:regulation of transcription by RNA polymerase II"/>
    <property type="evidence" value="ECO:0007669"/>
    <property type="project" value="UniProtKB-ARBA"/>
</dbReference>
<evidence type="ECO:0000313" key="6">
    <source>
        <dbReference type="Proteomes" id="UP001487740"/>
    </source>
</evidence>
<keyword evidence="2" id="KW-0067">ATP-binding</keyword>
<dbReference type="PANTHER" id="PTHR12435">
    <property type="match status" value="1"/>
</dbReference>
<protein>
    <recommendedName>
        <fullName evidence="4">Protein KTI12 homolog</fullName>
    </recommendedName>
</protein>
<name>A0AAW0UE35_SCYPA</name>
<keyword evidence="1" id="KW-0547">Nucleotide-binding</keyword>
<comment type="similarity">
    <text evidence="3">Belongs to the KTI12 family.</text>
</comment>
<dbReference type="Gene3D" id="3.40.50.300">
    <property type="entry name" value="P-loop containing nucleotide triphosphate hydrolases"/>
    <property type="match status" value="1"/>
</dbReference>
<gene>
    <name evidence="5" type="ORF">O3P69_004924</name>
</gene>
<dbReference type="Proteomes" id="UP001487740">
    <property type="component" value="Unassembled WGS sequence"/>
</dbReference>
<dbReference type="GO" id="GO:0005524">
    <property type="term" value="F:ATP binding"/>
    <property type="evidence" value="ECO:0007669"/>
    <property type="project" value="UniProtKB-KW"/>
</dbReference>